<dbReference type="Proteomes" id="UP001432322">
    <property type="component" value="Unassembled WGS sequence"/>
</dbReference>
<sequence>ETNPLGRVPSGGTGAGEMVQRQNEEYYDDNLATIKTSSVQSTTINAPKLDLLGRPISSKSKIDEDATNPIIARMNAAHLGGLKKNAKEDDYDYEEFSPSSLKSFLARMRRGVFSFLSRQSRRLERHVFGFSEESRAHTITFDNKSSGSSKLVNRV</sequence>
<evidence type="ECO:0000256" key="1">
    <source>
        <dbReference type="SAM" id="MobiDB-lite"/>
    </source>
</evidence>
<name>A0AAV5W6A2_9BILA</name>
<evidence type="ECO:0000313" key="2">
    <source>
        <dbReference type="EMBL" id="GMT27356.1"/>
    </source>
</evidence>
<gene>
    <name evidence="2" type="ORF">PFISCL1PPCAC_18653</name>
</gene>
<feature type="non-terminal residue" evidence="2">
    <location>
        <position position="155"/>
    </location>
</feature>
<organism evidence="2 3">
    <name type="scientific">Pristionchus fissidentatus</name>
    <dbReference type="NCBI Taxonomy" id="1538716"/>
    <lineage>
        <taxon>Eukaryota</taxon>
        <taxon>Metazoa</taxon>
        <taxon>Ecdysozoa</taxon>
        <taxon>Nematoda</taxon>
        <taxon>Chromadorea</taxon>
        <taxon>Rhabditida</taxon>
        <taxon>Rhabditina</taxon>
        <taxon>Diplogasteromorpha</taxon>
        <taxon>Diplogasteroidea</taxon>
        <taxon>Neodiplogasteridae</taxon>
        <taxon>Pristionchus</taxon>
    </lineage>
</organism>
<evidence type="ECO:0000313" key="3">
    <source>
        <dbReference type="Proteomes" id="UP001432322"/>
    </source>
</evidence>
<accession>A0AAV5W6A2</accession>
<protein>
    <submittedName>
        <fullName evidence="2">Uncharacterized protein</fullName>
    </submittedName>
</protein>
<proteinExistence type="predicted"/>
<feature type="region of interest" description="Disordered" evidence="1">
    <location>
        <begin position="1"/>
        <end position="24"/>
    </location>
</feature>
<reference evidence="2" key="1">
    <citation type="submission" date="2023-10" db="EMBL/GenBank/DDBJ databases">
        <title>Genome assembly of Pristionchus species.</title>
        <authorList>
            <person name="Yoshida K."/>
            <person name="Sommer R.J."/>
        </authorList>
    </citation>
    <scope>NUCLEOTIDE SEQUENCE</scope>
    <source>
        <strain evidence="2">RS5133</strain>
    </source>
</reference>
<dbReference type="AlphaFoldDB" id="A0AAV5W6A2"/>
<comment type="caution">
    <text evidence="2">The sequence shown here is derived from an EMBL/GenBank/DDBJ whole genome shotgun (WGS) entry which is preliminary data.</text>
</comment>
<dbReference type="EMBL" id="BTSY01000005">
    <property type="protein sequence ID" value="GMT27356.1"/>
    <property type="molecule type" value="Genomic_DNA"/>
</dbReference>
<keyword evidence="3" id="KW-1185">Reference proteome</keyword>
<feature type="non-terminal residue" evidence="2">
    <location>
        <position position="1"/>
    </location>
</feature>